<dbReference type="InterPro" id="IPR051257">
    <property type="entry name" value="Diverse_CBS-Domain"/>
</dbReference>
<feature type="domain" description="CBS" evidence="4">
    <location>
        <begin position="144"/>
        <end position="206"/>
    </location>
</feature>
<dbReference type="PROSITE" id="PS51371">
    <property type="entry name" value="CBS"/>
    <property type="match status" value="4"/>
</dbReference>
<feature type="compositionally biased region" description="Low complexity" evidence="3">
    <location>
        <begin position="311"/>
        <end position="334"/>
    </location>
</feature>
<reference evidence="6" key="2">
    <citation type="submission" date="2010-04" db="EMBL/GenBank/DDBJ databases">
        <authorList>
            <person name="Buell R."/>
            <person name="Hamilton J."/>
            <person name="Hostetler J."/>
        </authorList>
    </citation>
    <scope>NUCLEOTIDE SEQUENCE [LARGE SCALE GENOMIC DNA]</scope>
    <source>
        <strain evidence="6">DAOM:BR144</strain>
    </source>
</reference>
<dbReference type="eggNOG" id="ENOG502RUU0">
    <property type="taxonomic scope" value="Eukaryota"/>
</dbReference>
<evidence type="ECO:0000256" key="1">
    <source>
        <dbReference type="ARBA" id="ARBA00023122"/>
    </source>
</evidence>
<evidence type="ECO:0000256" key="3">
    <source>
        <dbReference type="SAM" id="MobiDB-lite"/>
    </source>
</evidence>
<feature type="region of interest" description="Disordered" evidence="3">
    <location>
        <begin position="503"/>
        <end position="557"/>
    </location>
</feature>
<keyword evidence="1 2" id="KW-0129">CBS domain</keyword>
<dbReference type="EMBL" id="GL376636">
    <property type="status" value="NOT_ANNOTATED_CDS"/>
    <property type="molecule type" value="Genomic_DNA"/>
</dbReference>
<protein>
    <recommendedName>
        <fullName evidence="4">CBS domain-containing protein</fullName>
    </recommendedName>
</protein>
<dbReference type="Proteomes" id="UP000019132">
    <property type="component" value="Unassembled WGS sequence"/>
</dbReference>
<organism evidence="5 6">
    <name type="scientific">Globisporangium ultimum (strain ATCC 200006 / CBS 805.95 / DAOM BR144)</name>
    <name type="common">Pythium ultimum</name>
    <dbReference type="NCBI Taxonomy" id="431595"/>
    <lineage>
        <taxon>Eukaryota</taxon>
        <taxon>Sar</taxon>
        <taxon>Stramenopiles</taxon>
        <taxon>Oomycota</taxon>
        <taxon>Peronosporomycetes</taxon>
        <taxon>Pythiales</taxon>
        <taxon>Pythiaceae</taxon>
        <taxon>Globisporangium</taxon>
    </lineage>
</organism>
<name>K3W5B0_GLOUD</name>
<dbReference type="EnsemblProtists" id="PYU1_T000151">
    <property type="protein sequence ID" value="PYU1_T000151"/>
    <property type="gene ID" value="PYU1_G000151"/>
</dbReference>
<dbReference type="InterPro" id="IPR000644">
    <property type="entry name" value="CBS_dom"/>
</dbReference>
<dbReference type="VEuPathDB" id="FungiDB:PYU1_G000151"/>
<dbReference type="PANTHER" id="PTHR43080:SF2">
    <property type="entry name" value="CBS DOMAIN-CONTAINING PROTEIN"/>
    <property type="match status" value="1"/>
</dbReference>
<feature type="domain" description="CBS" evidence="4">
    <location>
        <begin position="356"/>
        <end position="416"/>
    </location>
</feature>
<dbReference type="Gene3D" id="3.10.580.10">
    <property type="entry name" value="CBS-domain"/>
    <property type="match status" value="2"/>
</dbReference>
<dbReference type="SMART" id="SM00116">
    <property type="entry name" value="CBS"/>
    <property type="match status" value="4"/>
</dbReference>
<dbReference type="SUPFAM" id="SSF54631">
    <property type="entry name" value="CBS-domain pair"/>
    <property type="match status" value="2"/>
</dbReference>
<proteinExistence type="predicted"/>
<feature type="domain" description="CBS" evidence="4">
    <location>
        <begin position="424"/>
        <end position="486"/>
    </location>
</feature>
<dbReference type="AlphaFoldDB" id="K3W5B0"/>
<dbReference type="InterPro" id="IPR046342">
    <property type="entry name" value="CBS_dom_sf"/>
</dbReference>
<evidence type="ECO:0000259" key="4">
    <source>
        <dbReference type="PROSITE" id="PS51371"/>
    </source>
</evidence>
<keyword evidence="6" id="KW-1185">Reference proteome</keyword>
<dbReference type="InParanoid" id="K3W5B0"/>
<feature type="compositionally biased region" description="Low complexity" evidence="3">
    <location>
        <begin position="528"/>
        <end position="557"/>
    </location>
</feature>
<sequence>MTQLLRMRAGLLLRRATQPHGALARAHHTLPCSRSRSTLAFVQSSLSNGVGSASSSATCFARRRFATVPNTGSSPISSAVDAKVTGTIVGSSTKATDAHAAASATGKDVDNVKIDLSTVGAETTRVLTIADVLNTREQQFANGPTSQFDEWESISGSQNVFDAIELMVKRNMRSLIVTEESSGIVGIITERDILKKTSPRTVLAQETAVRDIMSSHIMCVPPTTTVIDALATMTKENIRHLAVINGELTNMVKIGSVPEEAMRCVLSIKDIVKAYAEFEAEKKQALASHQTAQDGAEATPVTSEASTIDGAAPSSSQAASATTADAAPAAAPAATPAPPNDPVVTAATLLKKKHKKIKLILNTREEDNISVADAVESMARQNFGAVLIVDKDQRVLGIFTERDYLAKVLYHKGDPTKIRMVDVSTRNIACLQIEDTLEKCWDQAATQDFRHFPVIGVMRKDREKELAGILSIKDIVREISKEHHTTPGFRLFDFFKSKMEPKVAEAPPAPSAPMTPVAPASSEEKATPAKAAKPQSTDAPQQPPSSESAASASPSKP</sequence>
<dbReference type="HOGENOM" id="CLU_034805_0_0_1"/>
<accession>K3W5B0</accession>
<feature type="region of interest" description="Disordered" evidence="3">
    <location>
        <begin position="289"/>
        <end position="341"/>
    </location>
</feature>
<feature type="domain" description="CBS" evidence="4">
    <location>
        <begin position="213"/>
        <end position="281"/>
    </location>
</feature>
<evidence type="ECO:0000313" key="6">
    <source>
        <dbReference type="Proteomes" id="UP000019132"/>
    </source>
</evidence>
<dbReference type="OMA" id="MEAFATM"/>
<dbReference type="PANTHER" id="PTHR43080">
    <property type="entry name" value="CBS DOMAIN-CONTAINING PROTEIN CBSX3, MITOCHONDRIAL"/>
    <property type="match status" value="1"/>
</dbReference>
<evidence type="ECO:0000313" key="5">
    <source>
        <dbReference type="EnsemblProtists" id="PYU1_T000151"/>
    </source>
</evidence>
<evidence type="ECO:0000256" key="2">
    <source>
        <dbReference type="PROSITE-ProRule" id="PRU00703"/>
    </source>
</evidence>
<reference evidence="6" key="1">
    <citation type="journal article" date="2010" name="Genome Biol.">
        <title>Genome sequence of the necrotrophic plant pathogen Pythium ultimum reveals original pathogenicity mechanisms and effector repertoire.</title>
        <authorList>
            <person name="Levesque C.A."/>
            <person name="Brouwer H."/>
            <person name="Cano L."/>
            <person name="Hamilton J.P."/>
            <person name="Holt C."/>
            <person name="Huitema E."/>
            <person name="Raffaele S."/>
            <person name="Robideau G.P."/>
            <person name="Thines M."/>
            <person name="Win J."/>
            <person name="Zerillo M.M."/>
            <person name="Beakes G.W."/>
            <person name="Boore J.L."/>
            <person name="Busam D."/>
            <person name="Dumas B."/>
            <person name="Ferriera S."/>
            <person name="Fuerstenberg S.I."/>
            <person name="Gachon C.M."/>
            <person name="Gaulin E."/>
            <person name="Govers F."/>
            <person name="Grenville-Briggs L."/>
            <person name="Horner N."/>
            <person name="Hostetler J."/>
            <person name="Jiang R.H."/>
            <person name="Johnson J."/>
            <person name="Krajaejun T."/>
            <person name="Lin H."/>
            <person name="Meijer H.J."/>
            <person name="Moore B."/>
            <person name="Morris P."/>
            <person name="Phuntmart V."/>
            <person name="Puiu D."/>
            <person name="Shetty J."/>
            <person name="Stajich J.E."/>
            <person name="Tripathy S."/>
            <person name="Wawra S."/>
            <person name="van West P."/>
            <person name="Whitty B.R."/>
            <person name="Coutinho P.M."/>
            <person name="Henrissat B."/>
            <person name="Martin F."/>
            <person name="Thomas P.D."/>
            <person name="Tyler B.M."/>
            <person name="De Vries R.P."/>
            <person name="Kamoun S."/>
            <person name="Yandell M."/>
            <person name="Tisserat N."/>
            <person name="Buell C.R."/>
        </authorList>
    </citation>
    <scope>NUCLEOTIDE SEQUENCE</scope>
    <source>
        <strain evidence="6">DAOM:BR144</strain>
    </source>
</reference>
<dbReference type="STRING" id="431595.K3W5B0"/>
<reference evidence="5" key="3">
    <citation type="submission" date="2015-02" db="UniProtKB">
        <authorList>
            <consortium name="EnsemblProtists"/>
        </authorList>
    </citation>
    <scope>IDENTIFICATION</scope>
    <source>
        <strain evidence="5">DAOM BR144</strain>
    </source>
</reference>
<dbReference type="Pfam" id="PF00571">
    <property type="entry name" value="CBS"/>
    <property type="match status" value="4"/>
</dbReference>